<feature type="transmembrane region" description="Helical" evidence="1">
    <location>
        <begin position="60"/>
        <end position="90"/>
    </location>
</feature>
<keyword evidence="1" id="KW-0812">Transmembrane</keyword>
<keyword evidence="1" id="KW-1133">Transmembrane helix</keyword>
<reference evidence="2 3" key="1">
    <citation type="submission" date="2022-06" db="EMBL/GenBank/DDBJ databases">
        <title>Genomic Encyclopedia of Archaeal and Bacterial Type Strains, Phase II (KMG-II): from individual species to whole genera.</title>
        <authorList>
            <person name="Goeker M."/>
        </authorList>
    </citation>
    <scope>NUCLEOTIDE SEQUENCE [LARGE SCALE GENOMIC DNA]</scope>
    <source>
        <strain evidence="2 3">DSM 40477</strain>
    </source>
</reference>
<keyword evidence="1" id="KW-0472">Membrane</keyword>
<keyword evidence="3" id="KW-1185">Reference proteome</keyword>
<dbReference type="EMBL" id="JAMTCP010000055">
    <property type="protein sequence ID" value="MCP2262051.1"/>
    <property type="molecule type" value="Genomic_DNA"/>
</dbReference>
<accession>A0ABT1I2P1</accession>
<evidence type="ECO:0008006" key="4">
    <source>
        <dbReference type="Google" id="ProtNLM"/>
    </source>
</evidence>
<comment type="caution">
    <text evidence="2">The sequence shown here is derived from an EMBL/GenBank/DDBJ whole genome shotgun (WGS) entry which is preliminary data.</text>
</comment>
<evidence type="ECO:0000256" key="1">
    <source>
        <dbReference type="SAM" id="Phobius"/>
    </source>
</evidence>
<sequence>MTTNHVPDPTTARMPVVETATQTLPSVPRPRGLLADGTVRTTGWIVIGGRVVSSAALAGVAAWLLLITALPTGTVSLLSIPGGVAVYGLWKLVTARLRPASHVRPLGRVDPLDLRPGQWVRLFGPIGPVGEVVAVDGAPGGPVHVRTGGGVFQWAPGERAYLVQPRN</sequence>
<evidence type="ECO:0000313" key="3">
    <source>
        <dbReference type="Proteomes" id="UP001205311"/>
    </source>
</evidence>
<dbReference type="Proteomes" id="UP001205311">
    <property type="component" value="Unassembled WGS sequence"/>
</dbReference>
<proteinExistence type="predicted"/>
<protein>
    <recommendedName>
        <fullName evidence="4">Integral membrane protein</fullName>
    </recommendedName>
</protein>
<gene>
    <name evidence="2" type="ORF">LX15_005783</name>
</gene>
<organism evidence="2 3">
    <name type="scientific">Streptoalloteichus tenebrarius (strain ATCC 17920 / DSM 40477 / JCM 4838 / CBS 697.72 / NBRC 16177 / NCIMB 11028 / NRRL B-12390 / A12253. 1 / ISP 5477)</name>
    <name type="common">Streptomyces tenebrarius</name>
    <dbReference type="NCBI Taxonomy" id="1933"/>
    <lineage>
        <taxon>Bacteria</taxon>
        <taxon>Bacillati</taxon>
        <taxon>Actinomycetota</taxon>
        <taxon>Actinomycetes</taxon>
        <taxon>Pseudonocardiales</taxon>
        <taxon>Pseudonocardiaceae</taxon>
        <taxon>Streptoalloteichus</taxon>
    </lineage>
</organism>
<name>A0ABT1I2P1_STRSD</name>
<evidence type="ECO:0000313" key="2">
    <source>
        <dbReference type="EMBL" id="MCP2262051.1"/>
    </source>
</evidence>
<dbReference type="RefSeq" id="WP_253673804.1">
    <property type="nucleotide sequence ID" value="NZ_JAMTCP010000055.1"/>
</dbReference>